<dbReference type="AlphaFoldDB" id="A0AAD4XE34"/>
<reference evidence="1" key="1">
    <citation type="submission" date="2022-04" db="EMBL/GenBank/DDBJ databases">
        <title>A functionally conserved STORR gene fusion in Papaver species that diverged 16.8 million years ago.</title>
        <authorList>
            <person name="Catania T."/>
        </authorList>
    </citation>
    <scope>NUCLEOTIDE SEQUENCE</scope>
    <source>
        <strain evidence="1">S-188037</strain>
    </source>
</reference>
<keyword evidence="2" id="KW-1185">Reference proteome</keyword>
<protein>
    <submittedName>
        <fullName evidence="1">Uncharacterized protein</fullName>
    </submittedName>
</protein>
<dbReference type="Proteomes" id="UP001202328">
    <property type="component" value="Unassembled WGS sequence"/>
</dbReference>
<organism evidence="1 2">
    <name type="scientific">Papaver atlanticum</name>
    <dbReference type="NCBI Taxonomy" id="357466"/>
    <lineage>
        <taxon>Eukaryota</taxon>
        <taxon>Viridiplantae</taxon>
        <taxon>Streptophyta</taxon>
        <taxon>Embryophyta</taxon>
        <taxon>Tracheophyta</taxon>
        <taxon>Spermatophyta</taxon>
        <taxon>Magnoliopsida</taxon>
        <taxon>Ranunculales</taxon>
        <taxon>Papaveraceae</taxon>
        <taxon>Papaveroideae</taxon>
        <taxon>Papaver</taxon>
    </lineage>
</organism>
<dbReference type="EMBL" id="JAJJMB010011222">
    <property type="protein sequence ID" value="KAI3903378.1"/>
    <property type="molecule type" value="Genomic_DNA"/>
</dbReference>
<sequence>MVGCCFGKKVRHPQDCKLIMDKDGRFDSDFHKQTVELNQVMGEDKWAEEVREDAQSKSWAAVFQEPLRRPTSCK</sequence>
<evidence type="ECO:0000313" key="1">
    <source>
        <dbReference type="EMBL" id="KAI3903378.1"/>
    </source>
</evidence>
<comment type="caution">
    <text evidence="1">The sequence shown here is derived from an EMBL/GenBank/DDBJ whole genome shotgun (WGS) entry which is preliminary data.</text>
</comment>
<proteinExistence type="predicted"/>
<accession>A0AAD4XE34</accession>
<gene>
    <name evidence="1" type="ORF">MKW98_032032</name>
</gene>
<name>A0AAD4XE34_9MAGN</name>
<evidence type="ECO:0000313" key="2">
    <source>
        <dbReference type="Proteomes" id="UP001202328"/>
    </source>
</evidence>